<dbReference type="Gene3D" id="3.40.50.12780">
    <property type="entry name" value="N-terminal domain of ligase-like"/>
    <property type="match status" value="1"/>
</dbReference>
<evidence type="ECO:0000313" key="3">
    <source>
        <dbReference type="Proteomes" id="UP000580517"/>
    </source>
</evidence>
<dbReference type="SUPFAM" id="SSF56801">
    <property type="entry name" value="Acetyl-CoA synthetase-like"/>
    <property type="match status" value="1"/>
</dbReference>
<dbReference type="Proteomes" id="UP000580517">
    <property type="component" value="Unassembled WGS sequence"/>
</dbReference>
<dbReference type="InterPro" id="IPR042099">
    <property type="entry name" value="ANL_N_sf"/>
</dbReference>
<dbReference type="InterPro" id="IPR045851">
    <property type="entry name" value="AMP-bd_C_sf"/>
</dbReference>
<evidence type="ECO:0000259" key="1">
    <source>
        <dbReference type="Pfam" id="PF14535"/>
    </source>
</evidence>
<dbReference type="Gene3D" id="3.30.300.30">
    <property type="match status" value="1"/>
</dbReference>
<dbReference type="OrthoDB" id="580775at2"/>
<dbReference type="RefSeq" id="WP_129968003.1">
    <property type="nucleotide sequence ID" value="NZ_JACCEW010000001.1"/>
</dbReference>
<comment type="caution">
    <text evidence="2">The sequence shown here is derived from an EMBL/GenBank/DDBJ whole genome shotgun (WGS) entry which is preliminary data.</text>
</comment>
<dbReference type="InterPro" id="IPR028154">
    <property type="entry name" value="AMP-dep_Lig_C"/>
</dbReference>
<dbReference type="Pfam" id="PF14535">
    <property type="entry name" value="AMP-binding_C_2"/>
    <property type="match status" value="1"/>
</dbReference>
<proteinExistence type="predicted"/>
<reference evidence="2 3" key="1">
    <citation type="submission" date="2020-07" db="EMBL/GenBank/DDBJ databases">
        <title>Taxonomic revisions and descriptions of new bacterial species based on genomic comparisons in the high-G+C-content subgroup of the family Alcaligenaceae.</title>
        <authorList>
            <person name="Szabo A."/>
            <person name="Felfoldi T."/>
        </authorList>
    </citation>
    <scope>NUCLEOTIDE SEQUENCE [LARGE SCALE GENOMIC DNA]</scope>
    <source>
        <strain evidence="2 3">DSM 25264</strain>
    </source>
</reference>
<name>A0A853F923_9BURK</name>
<organism evidence="2 3">
    <name type="scientific">Allopusillimonas soli</name>
    <dbReference type="NCBI Taxonomy" id="659016"/>
    <lineage>
        <taxon>Bacteria</taxon>
        <taxon>Pseudomonadati</taxon>
        <taxon>Pseudomonadota</taxon>
        <taxon>Betaproteobacteria</taxon>
        <taxon>Burkholderiales</taxon>
        <taxon>Alcaligenaceae</taxon>
        <taxon>Allopusillimonas</taxon>
    </lineage>
</organism>
<keyword evidence="3" id="KW-1185">Reference proteome</keyword>
<protein>
    <submittedName>
        <fullName evidence="2">AMP-binding protein</fullName>
    </submittedName>
</protein>
<dbReference type="PANTHER" id="PTHR43845:SF1">
    <property type="entry name" value="BLR5969 PROTEIN"/>
    <property type="match status" value="1"/>
</dbReference>
<gene>
    <name evidence="2" type="ORF">H0A68_04340</name>
</gene>
<sequence>MFDHDYSLPTESSSSWPPEIMESLGDINRPFWNMGRETMPPEQIRMLQTFKLRQQIAYLASHSEFYKERFQSAGFSLSSYHSIEDIRCVPFTTKAELRDSQETYPPFGLHQAALMEQIVRITATSGTTGKSVFQGYTAHDTLRRSESLARALWGFGVRPGDRVVNGFALSMFNAGIPLCAAVERLGAVNIPAGAERRVEGMLILMQQLKATVWVGTPSFAAALAERCQDVLGIPSQELGLRIICGGGESGFEQPAFQKRMEEAWGTPYVYDFASTSDAHPNSFAHCRLRDGKHQLTPDLALIELIDPDTGNVMEMSDGAQGEYVFTHLDRQACPLFRYRTGDIIKVRTSECACGRTGFRMDIVGRSDDMLIVRGVNVFPSAVQSIIGRFAPRVSGVMQIVLPRPGPAVIPPLQVRVEASDANAELKAKIEQALRQELTVSANIEFASVGALGRTEKKSRLVVLEKS</sequence>
<evidence type="ECO:0000313" key="2">
    <source>
        <dbReference type="EMBL" id="NYT36092.1"/>
    </source>
</evidence>
<feature type="domain" description="AMP-dependent ligase C-terminal" evidence="1">
    <location>
        <begin position="374"/>
        <end position="462"/>
    </location>
</feature>
<dbReference type="EMBL" id="JACCEW010000001">
    <property type="protein sequence ID" value="NYT36092.1"/>
    <property type="molecule type" value="Genomic_DNA"/>
</dbReference>
<dbReference type="PANTHER" id="PTHR43845">
    <property type="entry name" value="BLR5969 PROTEIN"/>
    <property type="match status" value="1"/>
</dbReference>
<dbReference type="AlphaFoldDB" id="A0A853F923"/>
<accession>A0A853F923</accession>